<dbReference type="PROSITE" id="PS50181">
    <property type="entry name" value="FBOX"/>
    <property type="match status" value="1"/>
</dbReference>
<dbReference type="OMA" id="MGCAPRC"/>
<proteinExistence type="predicted"/>
<dbReference type="OrthoDB" id="2285780at2759"/>
<dbReference type="Pfam" id="PF03983">
    <property type="entry name" value="SHD1"/>
    <property type="match status" value="1"/>
</dbReference>
<gene>
    <name evidence="3" type="primary">ABSGL_08165.1 scaffold 9591</name>
</gene>
<protein>
    <recommendedName>
        <fullName evidence="2">F-box domain-containing protein</fullName>
    </recommendedName>
</protein>
<dbReference type="AlphaFoldDB" id="A0A168PHA1"/>
<feature type="domain" description="F-box" evidence="2">
    <location>
        <begin position="136"/>
        <end position="182"/>
    </location>
</feature>
<evidence type="ECO:0000256" key="1">
    <source>
        <dbReference type="SAM" id="MobiDB-lite"/>
    </source>
</evidence>
<organism evidence="3">
    <name type="scientific">Absidia glauca</name>
    <name type="common">Pin mould</name>
    <dbReference type="NCBI Taxonomy" id="4829"/>
    <lineage>
        <taxon>Eukaryota</taxon>
        <taxon>Fungi</taxon>
        <taxon>Fungi incertae sedis</taxon>
        <taxon>Mucoromycota</taxon>
        <taxon>Mucoromycotina</taxon>
        <taxon>Mucoromycetes</taxon>
        <taxon>Mucorales</taxon>
        <taxon>Cunninghamellaceae</taxon>
        <taxon>Absidia</taxon>
    </lineage>
</organism>
<dbReference type="GO" id="GO:0042802">
    <property type="term" value="F:identical protein binding"/>
    <property type="evidence" value="ECO:0007669"/>
    <property type="project" value="InterPro"/>
</dbReference>
<dbReference type="GO" id="GO:0030674">
    <property type="term" value="F:protein-macromolecule adaptor activity"/>
    <property type="evidence" value="ECO:0007669"/>
    <property type="project" value="InterPro"/>
</dbReference>
<evidence type="ECO:0000313" key="4">
    <source>
        <dbReference type="Proteomes" id="UP000078561"/>
    </source>
</evidence>
<dbReference type="InterPro" id="IPR036047">
    <property type="entry name" value="F-box-like_dom_sf"/>
</dbReference>
<dbReference type="Proteomes" id="UP000078561">
    <property type="component" value="Unassembled WGS sequence"/>
</dbReference>
<dbReference type="Gene3D" id="2.30.30.700">
    <property type="entry name" value="SLA1 homology domain 1"/>
    <property type="match status" value="1"/>
</dbReference>
<feature type="region of interest" description="Disordered" evidence="1">
    <location>
        <begin position="118"/>
        <end position="138"/>
    </location>
</feature>
<evidence type="ECO:0000313" key="3">
    <source>
        <dbReference type="EMBL" id="SAM02386.1"/>
    </source>
</evidence>
<dbReference type="InterPro" id="IPR007131">
    <property type="entry name" value="SHD1"/>
</dbReference>
<keyword evidence="4" id="KW-1185">Reference proteome</keyword>
<feature type="compositionally biased region" description="Low complexity" evidence="1">
    <location>
        <begin position="122"/>
        <end position="138"/>
    </location>
</feature>
<name>A0A168PHA1_ABSGL</name>
<sequence length="494" mass="54888">MAAPRRWHGKDGMFETNASFISVFQRTKVKLQKVSGGVIAVPIQRLSDLDIDYLISLFGLDEWNKLTGPSNTAPSPRHPQAPTILPIDSKSTPLEFSASVSPPSASRSLSLRRAQYQPKFAPSPSTTTSNSKPRSPRSLLRLPTNVIVVIGHHLDVRSRLELSRTSRRAHATIMVRDVWHWIDFAQGYHHQITDRVFQKLTHLLLRFQLHYAPRHVILDHAHITAHSIGTLLNYFPAIQSLSLRHCPLMDYRQLTSTLEALTCRLDISAFEMISRATPIHGDDINRIRAALEHLAGHTVRMDCDVCDQCQVSACTPSLTCLLCGDVPLKRCKACAPTCDRCHARFCHQHPPMMTRLDCGKCDRPLYLCNSCKGHSGGGGCPTHGLFHTRCRKSTCTGCGVMACPMCDLAKCGGGCRSQWCTRCVPQVDLQHCKCILIHGMVGSKMSKRLVCGQCRKTCPNCASSVFCNRCLDIHQDECMPSTPSTKKKGSSRKS</sequence>
<dbReference type="InterPro" id="IPR032675">
    <property type="entry name" value="LRR_dom_sf"/>
</dbReference>
<dbReference type="GO" id="GO:0008092">
    <property type="term" value="F:cytoskeletal protein binding"/>
    <property type="evidence" value="ECO:0007669"/>
    <property type="project" value="InterPro"/>
</dbReference>
<dbReference type="Gene3D" id="3.80.10.10">
    <property type="entry name" value="Ribonuclease Inhibitor"/>
    <property type="match status" value="1"/>
</dbReference>
<dbReference type="EMBL" id="LT553804">
    <property type="protein sequence ID" value="SAM02386.1"/>
    <property type="molecule type" value="Genomic_DNA"/>
</dbReference>
<reference evidence="3" key="1">
    <citation type="submission" date="2016-04" db="EMBL/GenBank/DDBJ databases">
        <authorList>
            <person name="Evans L.H."/>
            <person name="Alamgir A."/>
            <person name="Owens N."/>
            <person name="Weber N.D."/>
            <person name="Virtaneva K."/>
            <person name="Barbian K."/>
            <person name="Babar A."/>
            <person name="Rosenke K."/>
        </authorList>
    </citation>
    <scope>NUCLEOTIDE SEQUENCE [LARGE SCALE GENOMIC DNA]</scope>
    <source>
        <strain evidence="3">CBS 101.48</strain>
    </source>
</reference>
<dbReference type="SUPFAM" id="SSF81383">
    <property type="entry name" value="F-box domain"/>
    <property type="match status" value="1"/>
</dbReference>
<dbReference type="InterPro" id="IPR001810">
    <property type="entry name" value="F-box_dom"/>
</dbReference>
<dbReference type="InParanoid" id="A0A168PHA1"/>
<accession>A0A168PHA1</accession>
<evidence type="ECO:0000259" key="2">
    <source>
        <dbReference type="PROSITE" id="PS50181"/>
    </source>
</evidence>
<dbReference type="GO" id="GO:0043130">
    <property type="term" value="F:ubiquitin binding"/>
    <property type="evidence" value="ECO:0007669"/>
    <property type="project" value="InterPro"/>
</dbReference>